<evidence type="ECO:0000313" key="1">
    <source>
        <dbReference type="EMBL" id="MCP3053759.1"/>
    </source>
</evidence>
<protein>
    <submittedName>
        <fullName evidence="1">DUF2971 domain-containing protein</fullName>
    </submittedName>
</protein>
<dbReference type="Proteomes" id="UP001155220">
    <property type="component" value="Unassembled WGS sequence"/>
</dbReference>
<reference evidence="1" key="1">
    <citation type="submission" date="2022-03" db="EMBL/GenBank/DDBJ databases">
        <title>Aurantimonas Liuensis sp. Nov., isolated from the hadal seawater of the Mariana Trench.</title>
        <authorList>
            <person name="Liu R."/>
        </authorList>
    </citation>
    <scope>NUCLEOTIDE SEQUENCE</scope>
    <source>
        <strain evidence="1">LRZ36</strain>
    </source>
</reference>
<evidence type="ECO:0000313" key="2">
    <source>
        <dbReference type="Proteomes" id="UP001155220"/>
    </source>
</evidence>
<sequence length="302" mass="34879">MDTLSHYTSETGLIGILRENSLRSTEYLSLNDTSEFGYAANNILLDAIEWVFAHIGPQSFRENSYTAIKNGFLSEYISYLKKHSAETRGYGSLYITSFAKGRNEEENDHGILSLWDRYTKNKGFCLQFSHDDVARLIHSEDSFYSFEKIGIADISYGVDKNSQDYKGMVEQSFINLLRFIYIRTNDERFLLRDQEISYDATFLSKFLVYCSTHKDPSFIDEREARIFNFPLGFAIPKFCRTTLAKPISNQDGKKYVTLGDTIRPGITPNRVIIGPLCETSIDEFRFRFPFIKHVLKSQIPIR</sequence>
<gene>
    <name evidence="1" type="ORF">MJ956_01185</name>
</gene>
<proteinExistence type="predicted"/>
<dbReference type="EMBL" id="JALHBS010000007">
    <property type="protein sequence ID" value="MCP3053759.1"/>
    <property type="molecule type" value="Genomic_DNA"/>
</dbReference>
<organism evidence="1 2">
    <name type="scientific">Aurantimonas marianensis</name>
    <dbReference type="NCBI Taxonomy" id="2920428"/>
    <lineage>
        <taxon>Bacteria</taxon>
        <taxon>Pseudomonadati</taxon>
        <taxon>Pseudomonadota</taxon>
        <taxon>Alphaproteobacteria</taxon>
        <taxon>Hyphomicrobiales</taxon>
        <taxon>Aurantimonadaceae</taxon>
        <taxon>Aurantimonas</taxon>
    </lineage>
</organism>
<comment type="caution">
    <text evidence="1">The sequence shown here is derived from an EMBL/GenBank/DDBJ whole genome shotgun (WGS) entry which is preliminary data.</text>
</comment>
<dbReference type="RefSeq" id="WP_253962652.1">
    <property type="nucleotide sequence ID" value="NZ_JALHBS010000007.1"/>
</dbReference>
<name>A0A9X2HB86_9HYPH</name>
<dbReference type="AlphaFoldDB" id="A0A9X2HB86"/>
<dbReference type="InterPro" id="IPR021352">
    <property type="entry name" value="DUF2971"/>
</dbReference>
<dbReference type="Pfam" id="PF11185">
    <property type="entry name" value="DUF2971"/>
    <property type="match status" value="1"/>
</dbReference>
<accession>A0A9X2HB86</accession>
<keyword evidence="2" id="KW-1185">Reference proteome</keyword>